<keyword evidence="6 8" id="KW-0472">Membrane</keyword>
<dbReference type="Pfam" id="PF00909">
    <property type="entry name" value="Ammonium_transp"/>
    <property type="match status" value="1"/>
</dbReference>
<keyword evidence="7 8" id="KW-0924">Ammonia transport</keyword>
<evidence type="ECO:0000256" key="2">
    <source>
        <dbReference type="ARBA" id="ARBA00005887"/>
    </source>
</evidence>
<evidence type="ECO:0000256" key="8">
    <source>
        <dbReference type="RuleBase" id="RU362002"/>
    </source>
</evidence>
<dbReference type="EMBL" id="JACAZE010000007">
    <property type="protein sequence ID" value="KAF7310596.1"/>
    <property type="molecule type" value="Genomic_DNA"/>
</dbReference>
<evidence type="ECO:0000256" key="5">
    <source>
        <dbReference type="ARBA" id="ARBA00022989"/>
    </source>
</evidence>
<dbReference type="GO" id="GO:0005886">
    <property type="term" value="C:plasma membrane"/>
    <property type="evidence" value="ECO:0007669"/>
    <property type="project" value="UniProtKB-SubCell"/>
</dbReference>
<feature type="transmembrane region" description="Helical" evidence="8">
    <location>
        <begin position="376"/>
        <end position="395"/>
    </location>
</feature>
<dbReference type="GO" id="GO:0008519">
    <property type="term" value="F:ammonium channel activity"/>
    <property type="evidence" value="ECO:0007669"/>
    <property type="project" value="InterPro"/>
</dbReference>
<evidence type="ECO:0000313" key="12">
    <source>
        <dbReference type="Proteomes" id="UP000613580"/>
    </source>
</evidence>
<evidence type="ECO:0000313" key="11">
    <source>
        <dbReference type="EMBL" id="KAF7310596.1"/>
    </source>
</evidence>
<feature type="compositionally biased region" description="Basic and acidic residues" evidence="9">
    <location>
        <begin position="496"/>
        <end position="510"/>
    </location>
</feature>
<feature type="transmembrane region" description="Helical" evidence="8">
    <location>
        <begin position="30"/>
        <end position="49"/>
    </location>
</feature>
<feature type="transmembrane region" description="Helical" evidence="8">
    <location>
        <begin position="97"/>
        <end position="115"/>
    </location>
</feature>
<evidence type="ECO:0000256" key="9">
    <source>
        <dbReference type="SAM" id="MobiDB-lite"/>
    </source>
</evidence>
<dbReference type="InterPro" id="IPR029020">
    <property type="entry name" value="Ammonium/urea_transptr"/>
</dbReference>
<feature type="transmembrane region" description="Helical" evidence="8">
    <location>
        <begin position="253"/>
        <end position="273"/>
    </location>
</feature>
<sequence length="527" mass="56997">MSHSSARSSWLSILAPRGSADATQFASGDVAFIILGATLVFFMIPGLGASKPSFRSAESSYRSQRFYTRVFREESPLVRCFSRVDHHLPHHLRKVSLIWAVSGANAIVIFQWYFWGYSLAFSSTATNGFIGNLANIGLRNVLGNPTVVAPSIPELLYALFQMEFACVTAAILVGGIAERGRVFPAMVLTFLWVTLVYCPVACWVWSKNGWAFKWGAIDFAGGGPVEIGSGVGGLALAWVLGRRSQDELLNFRPHNVSMVNLGTFILWLGWLSFNGGSAFGANLRAIMAIWNSMLAAAFGGMTWVLLDFRLERRWSMVALCSGTIAGLVAATPSSGFVPSWGSVIVGILSGGLCNFATKVKFLVHIDDTLDLFAEHAVGGIVGLLCNGLFGSATIAGLDGTTVISGGWVDRNWKQLYIQIAYIAAAVTYTFTVTALLVKALELAGLRLKLTPEEEKLGMDEVEIGEFATDYIEMRRNYMDGVSTPSDENEAAPSAAGDRHAVPDVDIEKQSTEPSPSEEATEIDEKKA</sequence>
<dbReference type="SUPFAM" id="SSF111352">
    <property type="entry name" value="Ammonium transporter"/>
    <property type="match status" value="1"/>
</dbReference>
<feature type="domain" description="Ammonium transporter AmtB-like" evidence="10">
    <location>
        <begin position="95"/>
        <end position="467"/>
    </location>
</feature>
<dbReference type="PROSITE" id="PS01219">
    <property type="entry name" value="AMMONIUM_TRANSP"/>
    <property type="match status" value="1"/>
</dbReference>
<proteinExistence type="inferred from homology"/>
<feature type="transmembrane region" description="Helical" evidence="8">
    <location>
        <begin position="313"/>
        <end position="331"/>
    </location>
</feature>
<evidence type="ECO:0000256" key="7">
    <source>
        <dbReference type="ARBA" id="ARBA00023177"/>
    </source>
</evidence>
<dbReference type="PANTHER" id="PTHR43029:SF4">
    <property type="entry name" value="AMMONIUM TRANSPORTER MEP1-RELATED"/>
    <property type="match status" value="1"/>
</dbReference>
<feature type="region of interest" description="Disordered" evidence="9">
    <location>
        <begin position="479"/>
        <end position="527"/>
    </location>
</feature>
<feature type="transmembrane region" description="Helical" evidence="8">
    <location>
        <begin position="221"/>
        <end position="241"/>
    </location>
</feature>
<dbReference type="Gene3D" id="1.10.3430.10">
    <property type="entry name" value="Ammonium transporter AmtB like domains"/>
    <property type="match status" value="1"/>
</dbReference>
<feature type="transmembrane region" description="Helical" evidence="8">
    <location>
        <begin position="415"/>
        <end position="437"/>
    </location>
</feature>
<evidence type="ECO:0000259" key="10">
    <source>
        <dbReference type="Pfam" id="PF00909"/>
    </source>
</evidence>
<evidence type="ECO:0000256" key="3">
    <source>
        <dbReference type="ARBA" id="ARBA00022448"/>
    </source>
</evidence>
<dbReference type="Proteomes" id="UP000613580">
    <property type="component" value="Unassembled WGS sequence"/>
</dbReference>
<feature type="transmembrane region" description="Helical" evidence="8">
    <location>
        <begin position="155"/>
        <end position="176"/>
    </location>
</feature>
<dbReference type="OrthoDB" id="534912at2759"/>
<protein>
    <recommendedName>
        <fullName evidence="8">Ammonium transporter</fullName>
    </recommendedName>
</protein>
<feature type="transmembrane region" description="Helical" evidence="8">
    <location>
        <begin position="285"/>
        <end position="306"/>
    </location>
</feature>
<gene>
    <name evidence="11" type="ORF">HMN09_00602400</name>
</gene>
<evidence type="ECO:0000256" key="6">
    <source>
        <dbReference type="ARBA" id="ARBA00023136"/>
    </source>
</evidence>
<reference evidence="11" key="1">
    <citation type="submission" date="2020-05" db="EMBL/GenBank/DDBJ databases">
        <title>Mycena genomes resolve the evolution of fungal bioluminescence.</title>
        <authorList>
            <person name="Tsai I.J."/>
        </authorList>
    </citation>
    <scope>NUCLEOTIDE SEQUENCE</scope>
    <source>
        <strain evidence="11">110903Hualien_Pintung</strain>
    </source>
</reference>
<comment type="caution">
    <text evidence="11">The sequence shown here is derived from an EMBL/GenBank/DDBJ whole genome shotgun (WGS) entry which is preliminary data.</text>
</comment>
<dbReference type="NCBIfam" id="TIGR00836">
    <property type="entry name" value="amt"/>
    <property type="match status" value="1"/>
</dbReference>
<feature type="transmembrane region" description="Helical" evidence="8">
    <location>
        <begin position="337"/>
        <end position="356"/>
    </location>
</feature>
<feature type="transmembrane region" description="Helical" evidence="8">
    <location>
        <begin position="183"/>
        <end position="206"/>
    </location>
</feature>
<keyword evidence="5 8" id="KW-1133">Transmembrane helix</keyword>
<keyword evidence="3 8" id="KW-0813">Transport</keyword>
<accession>A0A8H6T3Y0</accession>
<organism evidence="11 12">
    <name type="scientific">Mycena chlorophos</name>
    <name type="common">Agaric fungus</name>
    <name type="synonym">Agaricus chlorophos</name>
    <dbReference type="NCBI Taxonomy" id="658473"/>
    <lineage>
        <taxon>Eukaryota</taxon>
        <taxon>Fungi</taxon>
        <taxon>Dikarya</taxon>
        <taxon>Basidiomycota</taxon>
        <taxon>Agaricomycotina</taxon>
        <taxon>Agaricomycetes</taxon>
        <taxon>Agaricomycetidae</taxon>
        <taxon>Agaricales</taxon>
        <taxon>Marasmiineae</taxon>
        <taxon>Mycenaceae</taxon>
        <taxon>Mycena</taxon>
    </lineage>
</organism>
<dbReference type="PANTHER" id="PTHR43029">
    <property type="entry name" value="AMMONIUM TRANSPORTER MEP2"/>
    <property type="match status" value="1"/>
</dbReference>
<dbReference type="InterPro" id="IPR018047">
    <property type="entry name" value="Ammonium_transpt_CS"/>
</dbReference>
<keyword evidence="4 8" id="KW-0812">Transmembrane</keyword>
<dbReference type="InterPro" id="IPR001905">
    <property type="entry name" value="Ammonium_transpt"/>
</dbReference>
<keyword evidence="12" id="KW-1185">Reference proteome</keyword>
<evidence type="ECO:0000256" key="4">
    <source>
        <dbReference type="ARBA" id="ARBA00022692"/>
    </source>
</evidence>
<comment type="similarity">
    <text evidence="2 8">Belongs to the ammonia transporter channel (TC 1.A.11.2) family.</text>
</comment>
<evidence type="ECO:0000256" key="1">
    <source>
        <dbReference type="ARBA" id="ARBA00004141"/>
    </source>
</evidence>
<dbReference type="InterPro" id="IPR024041">
    <property type="entry name" value="NH4_transpt_AmtB-like_dom"/>
</dbReference>
<name>A0A8H6T3Y0_MYCCL</name>
<dbReference type="AlphaFoldDB" id="A0A8H6T3Y0"/>
<comment type="subcellular location">
    <subcellularLocation>
        <location evidence="8">Cell membrane</location>
        <topology evidence="8">Multi-pass membrane protein</topology>
    </subcellularLocation>
    <subcellularLocation>
        <location evidence="1">Membrane</location>
        <topology evidence="1">Multi-pass membrane protein</topology>
    </subcellularLocation>
</comment>